<dbReference type="InterPro" id="IPR019673">
    <property type="entry name" value="Spore_germination_GerPC"/>
</dbReference>
<evidence type="ECO:0000313" key="3">
    <source>
        <dbReference type="EMBL" id="SEN66402.1"/>
    </source>
</evidence>
<dbReference type="Pfam" id="PF10737">
    <property type="entry name" value="GerPC"/>
    <property type="match status" value="1"/>
</dbReference>
<feature type="region of interest" description="Disordered" evidence="2">
    <location>
        <begin position="86"/>
        <end position="107"/>
    </location>
</feature>
<keyword evidence="1" id="KW-0175">Coiled coil</keyword>
<reference evidence="3 4" key="1">
    <citation type="submission" date="2016-10" db="EMBL/GenBank/DDBJ databases">
        <authorList>
            <person name="de Groot N.N."/>
        </authorList>
    </citation>
    <scope>NUCLEOTIDE SEQUENCE [LARGE SCALE GENOMIC DNA]</scope>
    <source>
        <strain evidence="3 4">DSM 46701</strain>
    </source>
</reference>
<feature type="coiled-coil region" evidence="1">
    <location>
        <begin position="6"/>
        <end position="36"/>
    </location>
</feature>
<evidence type="ECO:0000313" key="4">
    <source>
        <dbReference type="Proteomes" id="UP000199695"/>
    </source>
</evidence>
<dbReference type="RefSeq" id="WP_170839987.1">
    <property type="nucleotide sequence ID" value="NZ_FOCQ01000017.1"/>
</dbReference>
<dbReference type="Proteomes" id="UP000199695">
    <property type="component" value="Unassembled WGS sequence"/>
</dbReference>
<protein>
    <submittedName>
        <fullName evidence="3">Spore germination protein GerPC</fullName>
    </submittedName>
</protein>
<dbReference type="AlphaFoldDB" id="A0A1H8IDV4"/>
<dbReference type="STRING" id="1173111.SAMN05444955_11732"/>
<sequence length="107" mass="12339">MYIHPYHYLYEQLQQLQQQIDTLKQENAELRDKIAQMRPVQIDKIEYKIHELQIQTLSGTLNVGLTANGEDTCMGEVIEKIVEEHRSNIITEEDRPEADAESSGVSP</sequence>
<accession>A0A1H8IDV4</accession>
<evidence type="ECO:0000256" key="2">
    <source>
        <dbReference type="SAM" id="MobiDB-lite"/>
    </source>
</evidence>
<keyword evidence="4" id="KW-1185">Reference proteome</keyword>
<evidence type="ECO:0000256" key="1">
    <source>
        <dbReference type="SAM" id="Coils"/>
    </source>
</evidence>
<organism evidence="3 4">
    <name type="scientific">Lihuaxuella thermophila</name>
    <dbReference type="NCBI Taxonomy" id="1173111"/>
    <lineage>
        <taxon>Bacteria</taxon>
        <taxon>Bacillati</taxon>
        <taxon>Bacillota</taxon>
        <taxon>Bacilli</taxon>
        <taxon>Bacillales</taxon>
        <taxon>Thermoactinomycetaceae</taxon>
        <taxon>Lihuaxuella</taxon>
    </lineage>
</organism>
<gene>
    <name evidence="3" type="ORF">SAMN05444955_11732</name>
</gene>
<proteinExistence type="predicted"/>
<dbReference type="EMBL" id="FOCQ01000017">
    <property type="protein sequence ID" value="SEN66402.1"/>
    <property type="molecule type" value="Genomic_DNA"/>
</dbReference>
<name>A0A1H8IDV4_9BACL</name>